<dbReference type="Proteomes" id="UP000504638">
    <property type="component" value="Unplaced"/>
</dbReference>
<evidence type="ECO:0000256" key="1">
    <source>
        <dbReference type="ARBA" id="ARBA00005043"/>
    </source>
</evidence>
<reference evidence="5" key="2">
    <citation type="submission" date="2020-04" db="EMBL/GenBank/DDBJ databases">
        <authorList>
            <consortium name="NCBI Genome Project"/>
        </authorList>
    </citation>
    <scope>NUCLEOTIDE SEQUENCE</scope>
    <source>
        <strain evidence="5">CBS 781.70</strain>
    </source>
</reference>
<comment type="similarity">
    <text evidence="2">Belongs to the ELP6 family.</text>
</comment>
<dbReference type="AlphaFoldDB" id="A0A6G1FVU2"/>
<dbReference type="Gene3D" id="3.40.50.300">
    <property type="entry name" value="P-loop containing nucleotide triphosphate hydrolases"/>
    <property type="match status" value="1"/>
</dbReference>
<sequence>MQSSRIPPLLDRVLSIPHQDSLILLTSVLGATTNWLIVRYLYSCLASHQPSLSRHNPGDDHPPLKVVLVTWLRDAEFWKTEVKRAVGIDLARLAVQGRFAFIDAITAVAYQPRPLGTSLVASSKGKSHFLSSPDPNHLEEVVLAALGPEKPSKDDNQGGNVVLILDAPDFLLAASDPGADGRMDLKLLQAIHRIRQHPSIRSTIVAAQTDSPLMVAPNHTTHTLTNLAGQNASPLEIAHTSFLTQLAQLASIRISLRMLDTGAAGDVSGVGRVTYGKPFTADTAGQEDGVAHPEASEWLYFVAVDGSAKAWERGSGTSVG</sequence>
<evidence type="ECO:0000313" key="4">
    <source>
        <dbReference type="Proteomes" id="UP000504638"/>
    </source>
</evidence>
<gene>
    <name evidence="3 5" type="ORF">P152DRAFT_142953</name>
</gene>
<accession>A0A6G1FVU2</accession>
<evidence type="ECO:0000313" key="5">
    <source>
        <dbReference type="RefSeq" id="XP_033531535.1"/>
    </source>
</evidence>
<dbReference type="OrthoDB" id="9995306at2759"/>
<proteinExistence type="inferred from homology"/>
<dbReference type="InterPro" id="IPR027417">
    <property type="entry name" value="P-loop_NTPase"/>
</dbReference>
<dbReference type="GeneID" id="54414440"/>
<name>A0A6G1FVU2_9PEZI</name>
<dbReference type="UniPathway" id="UPA00988"/>
<evidence type="ECO:0000256" key="2">
    <source>
        <dbReference type="ARBA" id="ARBA00008837"/>
    </source>
</evidence>
<dbReference type="RefSeq" id="XP_033531535.1">
    <property type="nucleotide sequence ID" value="XM_033673870.1"/>
</dbReference>
<keyword evidence="4" id="KW-1185">Reference proteome</keyword>
<reference evidence="3 5" key="1">
    <citation type="submission" date="2020-01" db="EMBL/GenBank/DDBJ databases">
        <authorList>
            <consortium name="DOE Joint Genome Institute"/>
            <person name="Haridas S."/>
            <person name="Albert R."/>
            <person name="Binder M."/>
            <person name="Bloem J."/>
            <person name="Labutti K."/>
            <person name="Salamov A."/>
            <person name="Andreopoulos B."/>
            <person name="Baker S.E."/>
            <person name="Barry K."/>
            <person name="Bills G."/>
            <person name="Bluhm B.H."/>
            <person name="Cannon C."/>
            <person name="Castanera R."/>
            <person name="Culley D.E."/>
            <person name="Daum C."/>
            <person name="Ezra D."/>
            <person name="Gonzalez J.B."/>
            <person name="Henrissat B."/>
            <person name="Kuo A."/>
            <person name="Liang C."/>
            <person name="Lipzen A."/>
            <person name="Lutzoni F."/>
            <person name="Magnuson J."/>
            <person name="Mondo S."/>
            <person name="Nolan M."/>
            <person name="Ohm R."/>
            <person name="Pangilinan J."/>
            <person name="Park H.-J."/>
            <person name="Ramirez L."/>
            <person name="Alfaro M."/>
            <person name="Sun H."/>
            <person name="Tritt A."/>
            <person name="Yoshinaga Y."/>
            <person name="Zwiers L.-H."/>
            <person name="Turgeon B.G."/>
            <person name="Goodwin S.B."/>
            <person name="Spatafora J.W."/>
            <person name="Crous P.W."/>
            <person name="Grigoriev I.V."/>
        </authorList>
    </citation>
    <scope>NUCLEOTIDE SEQUENCE</scope>
    <source>
        <strain evidence="3 5">CBS 781.70</strain>
    </source>
</reference>
<organism evidence="3">
    <name type="scientific">Eremomyces bilateralis CBS 781.70</name>
    <dbReference type="NCBI Taxonomy" id="1392243"/>
    <lineage>
        <taxon>Eukaryota</taxon>
        <taxon>Fungi</taxon>
        <taxon>Dikarya</taxon>
        <taxon>Ascomycota</taxon>
        <taxon>Pezizomycotina</taxon>
        <taxon>Dothideomycetes</taxon>
        <taxon>Dothideomycetes incertae sedis</taxon>
        <taxon>Eremomycetales</taxon>
        <taxon>Eremomycetaceae</taxon>
        <taxon>Eremomyces</taxon>
    </lineage>
</organism>
<dbReference type="GO" id="GO:0033588">
    <property type="term" value="C:elongator holoenzyme complex"/>
    <property type="evidence" value="ECO:0007669"/>
    <property type="project" value="InterPro"/>
</dbReference>
<protein>
    <submittedName>
        <fullName evidence="3 5">Uncharacterized protein</fullName>
    </submittedName>
</protein>
<comment type="pathway">
    <text evidence="1">tRNA modification; 5-methoxycarbonylmethyl-2-thiouridine-tRNA biosynthesis.</text>
</comment>
<dbReference type="GO" id="GO:0002098">
    <property type="term" value="P:tRNA wobble uridine modification"/>
    <property type="evidence" value="ECO:0007669"/>
    <property type="project" value="InterPro"/>
</dbReference>
<dbReference type="EMBL" id="ML975169">
    <property type="protein sequence ID" value="KAF1809904.1"/>
    <property type="molecule type" value="Genomic_DNA"/>
</dbReference>
<dbReference type="PANTHER" id="PTHR16184">
    <property type="entry name" value="ELONGATOR COMPLEX PROTEIN 6"/>
    <property type="match status" value="1"/>
</dbReference>
<reference evidence="5" key="3">
    <citation type="submission" date="2025-04" db="UniProtKB">
        <authorList>
            <consortium name="RefSeq"/>
        </authorList>
    </citation>
    <scope>IDENTIFICATION</scope>
    <source>
        <strain evidence="5">CBS 781.70</strain>
    </source>
</reference>
<dbReference type="InterPro" id="IPR018627">
    <property type="entry name" value="ELP6"/>
</dbReference>
<dbReference type="PANTHER" id="PTHR16184:SF6">
    <property type="entry name" value="ELONGATOR COMPLEX PROTEIN 6"/>
    <property type="match status" value="1"/>
</dbReference>
<evidence type="ECO:0000313" key="3">
    <source>
        <dbReference type="EMBL" id="KAF1809904.1"/>
    </source>
</evidence>